<accession>A0A402AQ18</accession>
<dbReference type="InterPro" id="IPR012341">
    <property type="entry name" value="6hp_glycosidase-like_sf"/>
</dbReference>
<keyword evidence="1" id="KW-0862">Zinc</keyword>
<organism evidence="2 3">
    <name type="scientific">Dictyobacter kobayashii</name>
    <dbReference type="NCBI Taxonomy" id="2014872"/>
    <lineage>
        <taxon>Bacteria</taxon>
        <taxon>Bacillati</taxon>
        <taxon>Chloroflexota</taxon>
        <taxon>Ktedonobacteria</taxon>
        <taxon>Ktedonobacterales</taxon>
        <taxon>Dictyobacteraceae</taxon>
        <taxon>Dictyobacter</taxon>
    </lineage>
</organism>
<evidence type="ECO:0000313" key="2">
    <source>
        <dbReference type="EMBL" id="GCE21144.1"/>
    </source>
</evidence>
<dbReference type="GO" id="GO:0031179">
    <property type="term" value="P:peptide modification"/>
    <property type="evidence" value="ECO:0007669"/>
    <property type="project" value="InterPro"/>
</dbReference>
<dbReference type="GO" id="GO:0005975">
    <property type="term" value="P:carbohydrate metabolic process"/>
    <property type="evidence" value="ECO:0007669"/>
    <property type="project" value="InterPro"/>
</dbReference>
<dbReference type="SUPFAM" id="SSF158745">
    <property type="entry name" value="LanC-like"/>
    <property type="match status" value="1"/>
</dbReference>
<dbReference type="EMBL" id="BIFS01000001">
    <property type="protein sequence ID" value="GCE21144.1"/>
    <property type="molecule type" value="Genomic_DNA"/>
</dbReference>
<evidence type="ECO:0000256" key="1">
    <source>
        <dbReference type="PIRSR" id="PIRSR607822-1"/>
    </source>
</evidence>
<name>A0A402AQ18_9CHLR</name>
<keyword evidence="3" id="KW-1185">Reference proteome</keyword>
<dbReference type="AlphaFoldDB" id="A0A402AQ18"/>
<dbReference type="Pfam" id="PF05147">
    <property type="entry name" value="LANC_like"/>
    <property type="match status" value="1"/>
</dbReference>
<dbReference type="Proteomes" id="UP000287188">
    <property type="component" value="Unassembled WGS sequence"/>
</dbReference>
<protein>
    <submittedName>
        <fullName evidence="2">Uncharacterized protein</fullName>
    </submittedName>
</protein>
<feature type="binding site" evidence="1">
    <location>
        <position position="92"/>
    </location>
    <ligand>
        <name>Zn(2+)</name>
        <dbReference type="ChEBI" id="CHEBI:29105"/>
    </ligand>
</feature>
<reference evidence="3" key="1">
    <citation type="submission" date="2018-12" db="EMBL/GenBank/DDBJ databases">
        <title>Tengunoibacter tsumagoiensis gen. nov., sp. nov., Dictyobacter kobayashii sp. nov., D. alpinus sp. nov., and D. joshuensis sp. nov. and description of Dictyobacteraceae fam. nov. within the order Ktedonobacterales isolated from Tengu-no-mugimeshi.</title>
        <authorList>
            <person name="Wang C.M."/>
            <person name="Zheng Y."/>
            <person name="Sakai Y."/>
            <person name="Toyoda A."/>
            <person name="Minakuchi Y."/>
            <person name="Abe K."/>
            <person name="Yokota A."/>
            <person name="Yabe S."/>
        </authorList>
    </citation>
    <scope>NUCLEOTIDE SEQUENCE [LARGE SCALE GENOMIC DNA]</scope>
    <source>
        <strain evidence="3">Uno11</strain>
    </source>
</reference>
<comment type="caution">
    <text evidence="2">The sequence shown here is derived from an EMBL/GenBank/DDBJ whole genome shotgun (WGS) entry which is preliminary data.</text>
</comment>
<dbReference type="GO" id="GO:0046872">
    <property type="term" value="F:metal ion binding"/>
    <property type="evidence" value="ECO:0007669"/>
    <property type="project" value="UniProtKB-KW"/>
</dbReference>
<evidence type="ECO:0000313" key="3">
    <source>
        <dbReference type="Proteomes" id="UP000287188"/>
    </source>
</evidence>
<dbReference type="Gene3D" id="1.50.10.10">
    <property type="match status" value="1"/>
</dbReference>
<dbReference type="PRINTS" id="PR01950">
    <property type="entry name" value="LANCSUPER"/>
</dbReference>
<dbReference type="SMART" id="SM01260">
    <property type="entry name" value="LANC_like"/>
    <property type="match status" value="1"/>
</dbReference>
<keyword evidence="1" id="KW-0479">Metal-binding</keyword>
<dbReference type="InterPro" id="IPR007822">
    <property type="entry name" value="LANC-like"/>
</dbReference>
<proteinExistence type="predicted"/>
<sequence length="221" mass="24197">MCARHLLRSRTRGKGDCLAWPTLGGEHNTGFAHGIAGIVYALTRLYAVTGDSELLAVSREALLYEDRAFVSEIGNWPDVIGGSKSGIMSTWCHGAPGIGLARLGGLPALDSARIRADIEAALHTTQRIPLDYPDFLCCGNLGRVDLLFTASQQLERPALAHEGLHQTRQLITRARSQGRFNFHRAFPGITIPNFFHGAAGIGYQFLRMADPQEFPSVLLWM</sequence>
<gene>
    <name evidence="2" type="ORF">KDK_49440</name>
</gene>